<evidence type="ECO:0000313" key="2">
    <source>
        <dbReference type="EMBL" id="MCL1628752.1"/>
    </source>
</evidence>
<gene>
    <name evidence="2" type="ORF">M3N55_08410</name>
</gene>
<dbReference type="Proteomes" id="UP001202550">
    <property type="component" value="Unassembled WGS sequence"/>
</dbReference>
<evidence type="ECO:0000313" key="3">
    <source>
        <dbReference type="Proteomes" id="UP001202550"/>
    </source>
</evidence>
<dbReference type="RefSeq" id="WP_249058087.1">
    <property type="nucleotide sequence ID" value="NZ_JALZWP010000007.1"/>
</dbReference>
<sequence length="543" mass="60524">MIAALEQDRITLAEARQYLQHVVKTHVTAQHDLRGDLRFRYGSPPCEIERQIVSGTKEAWDILAEQGIGATISDRVEQEMMAAGRTRAEVAMLRLVLDSNFGPILRSHVGADHRAAVFEEVNGRRINGPREQAQLLELHIEGMRAAMAVEAIPPARSLASEVLSQFDPARGVFSSEGQRTDAPRPDAAGALPGMAVLQPVEVPNLQVEVPMPEPASLQLDPSIDAVIARMLEFKRNAEEGLEDKTARQYKAFGTLLQRVTGKTDIRTLLQPDFVHFRSTLYKLPKSFGKSPLDHTLPLETILAKAATLPKDKVGLSVGTVNRYVDHASALVAAAKSEGFELHPRLDPSSLRRKEKVRQRDKKRTFMLNELKRLFVHRYWTDSGSGRSLPPLDVRRTSGLYWVPLIAAYTGMRREEIAGIGVDYIREEDGVVFFDIMETDDRRLKTVASRRRVPVHNDLIDLGLLDVVGAAKVRGGGLLFPDLREPASKILGRKVGRHMSKLVQEIWAEAGDGLSVQSIRHYVGSVMNFVYLVWPMRVSDTVTH</sequence>
<dbReference type="InterPro" id="IPR013762">
    <property type="entry name" value="Integrase-like_cat_sf"/>
</dbReference>
<evidence type="ECO:0008006" key="4">
    <source>
        <dbReference type="Google" id="ProtNLM"/>
    </source>
</evidence>
<dbReference type="InterPro" id="IPR011010">
    <property type="entry name" value="DNA_brk_join_enz"/>
</dbReference>
<accession>A0ABT0M1M1</accession>
<comment type="caution">
    <text evidence="2">The sequence shown here is derived from an EMBL/GenBank/DDBJ whole genome shotgun (WGS) entry which is preliminary data.</text>
</comment>
<dbReference type="EMBL" id="JALZWP010000007">
    <property type="protein sequence ID" value="MCL1628752.1"/>
    <property type="molecule type" value="Genomic_DNA"/>
</dbReference>
<reference evidence="2 3" key="1">
    <citation type="submission" date="2022-05" db="EMBL/GenBank/DDBJ databases">
        <title>Seasonal and diel survey of microbial diversity of the Tyrrhenian coast.</title>
        <authorList>
            <person name="Gattoni G."/>
            <person name="Corral P."/>
        </authorList>
    </citation>
    <scope>NUCLEOTIDE SEQUENCE [LARGE SCALE GENOMIC DNA]</scope>
    <source>
        <strain evidence="2 3">V10</strain>
    </source>
</reference>
<organism evidence="2 3">
    <name type="scientific">Roseinatronobacter domitianus</name>
    <dbReference type="NCBI Taxonomy" id="2940293"/>
    <lineage>
        <taxon>Bacteria</taxon>
        <taxon>Pseudomonadati</taxon>
        <taxon>Pseudomonadota</taxon>
        <taxon>Alphaproteobacteria</taxon>
        <taxon>Rhodobacterales</taxon>
        <taxon>Paracoccaceae</taxon>
        <taxon>Roseinatronobacter</taxon>
    </lineage>
</organism>
<protein>
    <recommendedName>
        <fullName evidence="4">Tyr recombinase domain-containing protein</fullName>
    </recommendedName>
</protein>
<keyword evidence="1" id="KW-0233">DNA recombination</keyword>
<dbReference type="Gene3D" id="1.10.443.10">
    <property type="entry name" value="Intergrase catalytic core"/>
    <property type="match status" value="1"/>
</dbReference>
<keyword evidence="3" id="KW-1185">Reference proteome</keyword>
<evidence type="ECO:0000256" key="1">
    <source>
        <dbReference type="ARBA" id="ARBA00023172"/>
    </source>
</evidence>
<name>A0ABT0M1M1_9RHOB</name>
<dbReference type="SUPFAM" id="SSF56349">
    <property type="entry name" value="DNA breaking-rejoining enzymes"/>
    <property type="match status" value="1"/>
</dbReference>
<proteinExistence type="predicted"/>